<dbReference type="Proteomes" id="UP000266196">
    <property type="component" value="Unassembled WGS sequence"/>
</dbReference>
<protein>
    <recommendedName>
        <fullName evidence="4">isocitrate dehydrogenase (NADP(+))</fullName>
        <ecNumber evidence="4">1.1.1.42</ecNumber>
    </recommendedName>
</protein>
<evidence type="ECO:0000313" key="13">
    <source>
        <dbReference type="Proteomes" id="UP000266196"/>
    </source>
</evidence>
<dbReference type="EMBL" id="QUTE01010779">
    <property type="protein sequence ID" value="RHZ12224.1"/>
    <property type="molecule type" value="Genomic_DNA"/>
</dbReference>
<gene>
    <name evidence="12" type="ORF">DYB31_012104</name>
</gene>
<dbReference type="SUPFAM" id="SSF53659">
    <property type="entry name" value="Isocitrate/Isopropylmalate dehydrogenase-like"/>
    <property type="match status" value="1"/>
</dbReference>
<comment type="similarity">
    <text evidence="3">Belongs to the isocitrate and isopropylmalate dehydrogenases family.</text>
</comment>
<evidence type="ECO:0000259" key="11">
    <source>
        <dbReference type="SMART" id="SM01329"/>
    </source>
</evidence>
<dbReference type="GO" id="GO:0000287">
    <property type="term" value="F:magnesium ion binding"/>
    <property type="evidence" value="ECO:0007669"/>
    <property type="project" value="InterPro"/>
</dbReference>
<dbReference type="PANTHER" id="PTHR11822">
    <property type="entry name" value="NADP-SPECIFIC ISOCITRATE DEHYDROGENASE"/>
    <property type="match status" value="1"/>
</dbReference>
<keyword evidence="9" id="KW-0560">Oxidoreductase</keyword>
<comment type="cofactor">
    <cofactor evidence="1">
        <name>Mn(2+)</name>
        <dbReference type="ChEBI" id="CHEBI:29035"/>
    </cofactor>
</comment>
<keyword evidence="5" id="KW-0816">Tricarboxylic acid cycle</keyword>
<evidence type="ECO:0000256" key="5">
    <source>
        <dbReference type="ARBA" id="ARBA00022532"/>
    </source>
</evidence>
<evidence type="ECO:0000256" key="9">
    <source>
        <dbReference type="ARBA" id="ARBA00023002"/>
    </source>
</evidence>
<comment type="cofactor">
    <cofactor evidence="2">
        <name>Mg(2+)</name>
        <dbReference type="ChEBI" id="CHEBI:18420"/>
    </cofactor>
</comment>
<dbReference type="GO" id="GO:0005739">
    <property type="term" value="C:mitochondrion"/>
    <property type="evidence" value="ECO:0007669"/>
    <property type="project" value="TreeGrafter"/>
</dbReference>
<evidence type="ECO:0000256" key="8">
    <source>
        <dbReference type="ARBA" id="ARBA00022857"/>
    </source>
</evidence>
<dbReference type="PROSITE" id="PS00470">
    <property type="entry name" value="IDH_IMDH"/>
    <property type="match status" value="1"/>
</dbReference>
<dbReference type="Gene3D" id="3.40.718.10">
    <property type="entry name" value="Isopropylmalate Dehydrogenase"/>
    <property type="match status" value="1"/>
</dbReference>
<evidence type="ECO:0000256" key="10">
    <source>
        <dbReference type="ARBA" id="ARBA00023211"/>
    </source>
</evidence>
<dbReference type="VEuPathDB" id="FungiDB:H257_13670"/>
<name>A0A397F1Q7_APHAT</name>
<evidence type="ECO:0000256" key="6">
    <source>
        <dbReference type="ARBA" id="ARBA00022723"/>
    </source>
</evidence>
<dbReference type="GO" id="GO:0006102">
    <property type="term" value="P:isocitrate metabolic process"/>
    <property type="evidence" value="ECO:0007669"/>
    <property type="project" value="InterPro"/>
</dbReference>
<dbReference type="InterPro" id="IPR024084">
    <property type="entry name" value="IsoPropMal-DH-like_dom"/>
</dbReference>
<evidence type="ECO:0000256" key="2">
    <source>
        <dbReference type="ARBA" id="ARBA00001946"/>
    </source>
</evidence>
<sequence>MVAQVLKSKGGFVWACKNYDGDVQSDILAQGFGSLGLMTSVLLTPDGKTMEAEAAHGTVTRHFRVHQKGGETSTNSIASIFAWTRGLLHRAALDQNAALKAFCEQLEATVIETVENGQMTKDLALLIHEDKMERKHWLNTFEFLDAVAENLTAKLTLHQ</sequence>
<keyword evidence="10" id="KW-0464">Manganese</keyword>
<accession>A0A397F1Q7</accession>
<dbReference type="SMART" id="SM01329">
    <property type="entry name" value="Iso_dh"/>
    <property type="match status" value="1"/>
</dbReference>
<proteinExistence type="inferred from homology"/>
<dbReference type="GO" id="GO:0006099">
    <property type="term" value="P:tricarboxylic acid cycle"/>
    <property type="evidence" value="ECO:0007669"/>
    <property type="project" value="UniProtKB-KW"/>
</dbReference>
<dbReference type="Pfam" id="PF00180">
    <property type="entry name" value="Iso_dh"/>
    <property type="match status" value="1"/>
</dbReference>
<dbReference type="EC" id="1.1.1.42" evidence="4"/>
<reference evidence="12 13" key="1">
    <citation type="submission" date="2018-08" db="EMBL/GenBank/DDBJ databases">
        <title>Aphanomyces genome sequencing and annotation.</title>
        <authorList>
            <person name="Minardi D."/>
            <person name="Oidtmann B."/>
            <person name="Van Der Giezen M."/>
            <person name="Studholme D.J."/>
        </authorList>
    </citation>
    <scope>NUCLEOTIDE SEQUENCE [LARGE SCALE GENOMIC DNA]</scope>
    <source>
        <strain evidence="12 13">197901</strain>
    </source>
</reference>
<dbReference type="InterPro" id="IPR004790">
    <property type="entry name" value="Isocitrate_DH_NADP"/>
</dbReference>
<evidence type="ECO:0000256" key="3">
    <source>
        <dbReference type="ARBA" id="ARBA00007769"/>
    </source>
</evidence>
<keyword evidence="7" id="KW-0460">Magnesium</keyword>
<feature type="domain" description="Isopropylmalate dehydrogenase-like" evidence="11">
    <location>
        <begin position="1"/>
        <end position="147"/>
    </location>
</feature>
<dbReference type="PANTHER" id="PTHR11822:SF21">
    <property type="entry name" value="ISOCITRATE DEHYDROGENASE [NADP], MITOCHONDRIAL"/>
    <property type="match status" value="1"/>
</dbReference>
<keyword evidence="6" id="KW-0479">Metal-binding</keyword>
<organism evidence="12 13">
    <name type="scientific">Aphanomyces astaci</name>
    <name type="common">Crayfish plague agent</name>
    <dbReference type="NCBI Taxonomy" id="112090"/>
    <lineage>
        <taxon>Eukaryota</taxon>
        <taxon>Sar</taxon>
        <taxon>Stramenopiles</taxon>
        <taxon>Oomycota</taxon>
        <taxon>Saprolegniomycetes</taxon>
        <taxon>Saprolegniales</taxon>
        <taxon>Verrucalvaceae</taxon>
        <taxon>Aphanomyces</taxon>
    </lineage>
</organism>
<evidence type="ECO:0000256" key="1">
    <source>
        <dbReference type="ARBA" id="ARBA00001936"/>
    </source>
</evidence>
<comment type="caution">
    <text evidence="12">The sequence shown here is derived from an EMBL/GenBank/DDBJ whole genome shotgun (WGS) entry which is preliminary data.</text>
</comment>
<keyword evidence="8" id="KW-0521">NADP</keyword>
<evidence type="ECO:0000256" key="7">
    <source>
        <dbReference type="ARBA" id="ARBA00022842"/>
    </source>
</evidence>
<dbReference type="AlphaFoldDB" id="A0A397F1Q7"/>
<dbReference type="GO" id="GO:0006739">
    <property type="term" value="P:NADP+ metabolic process"/>
    <property type="evidence" value="ECO:0007669"/>
    <property type="project" value="TreeGrafter"/>
</dbReference>
<dbReference type="GO" id="GO:0051287">
    <property type="term" value="F:NAD binding"/>
    <property type="evidence" value="ECO:0007669"/>
    <property type="project" value="InterPro"/>
</dbReference>
<dbReference type="GO" id="GO:0004450">
    <property type="term" value="F:isocitrate dehydrogenase (NADP+) activity"/>
    <property type="evidence" value="ECO:0007669"/>
    <property type="project" value="UniProtKB-EC"/>
</dbReference>
<dbReference type="InterPro" id="IPR019818">
    <property type="entry name" value="IsoCit/isopropylmalate_DH_CS"/>
</dbReference>
<evidence type="ECO:0000313" key="12">
    <source>
        <dbReference type="EMBL" id="RHZ12224.1"/>
    </source>
</evidence>
<evidence type="ECO:0000256" key="4">
    <source>
        <dbReference type="ARBA" id="ARBA00013013"/>
    </source>
</evidence>